<keyword evidence="2" id="KW-1185">Reference proteome</keyword>
<dbReference type="InterPro" id="IPR031767">
    <property type="entry name" value="SgrT"/>
</dbReference>
<reference evidence="1 2" key="1">
    <citation type="submission" date="2021-08" db="EMBL/GenBank/DDBJ databases">
        <title>Culture and genomic analysis of Symbiopectobacterium purcellii sp. nov. gen. nov., isolated from the leafhopper Empoasca decipiens.</title>
        <authorList>
            <person name="Nadal-Jimenez P."/>
            <person name="Siozios S."/>
            <person name="Halliday N."/>
            <person name="Camara M."/>
            <person name="Hurst G.D.D."/>
        </authorList>
    </citation>
    <scope>NUCLEOTIDE SEQUENCE [LARGE SCALE GENOMIC DNA]</scope>
    <source>
        <strain evidence="1 2">SyEd1</strain>
    </source>
</reference>
<protein>
    <submittedName>
        <fullName evidence="1">Glucose uptake inhibitor SgrT</fullName>
    </submittedName>
</protein>
<evidence type="ECO:0000313" key="2">
    <source>
        <dbReference type="Proteomes" id="UP000825886"/>
    </source>
</evidence>
<proteinExistence type="predicted"/>
<gene>
    <name evidence="1" type="ORF">K6K13_18035</name>
</gene>
<name>A0ABX9AIU7_9ENTR</name>
<dbReference type="Proteomes" id="UP000825886">
    <property type="component" value="Chromosome"/>
</dbReference>
<dbReference type="EMBL" id="CP081864">
    <property type="protein sequence ID" value="QZN95104.1"/>
    <property type="molecule type" value="Genomic_DNA"/>
</dbReference>
<dbReference type="Pfam" id="PF15894">
    <property type="entry name" value="SgrT"/>
    <property type="match status" value="1"/>
</dbReference>
<sequence>MAISRLNQFYRHYFLHCPGCWLRRISAQQKLALLQQVTQWHTDEMSEEEYRQWL</sequence>
<evidence type="ECO:0000313" key="1">
    <source>
        <dbReference type="EMBL" id="QZN95104.1"/>
    </source>
</evidence>
<dbReference type="RefSeq" id="WP_222158212.1">
    <property type="nucleotide sequence ID" value="NZ_CP081864.1"/>
</dbReference>
<organism evidence="1 2">
    <name type="scientific">Symbiopectobacterium purcellii</name>
    <dbReference type="NCBI Taxonomy" id="2871826"/>
    <lineage>
        <taxon>Bacteria</taxon>
        <taxon>Pseudomonadati</taxon>
        <taxon>Pseudomonadota</taxon>
        <taxon>Gammaproteobacteria</taxon>
        <taxon>Enterobacterales</taxon>
        <taxon>Enterobacteriaceae</taxon>
    </lineage>
</organism>
<accession>A0ABX9AIU7</accession>